<dbReference type="PANTHER" id="PTHR11907">
    <property type="entry name" value="AMIDOPHOSPHORIBOSYLTRANSFERASE"/>
    <property type="match status" value="1"/>
</dbReference>
<name>X0X030_9ZZZZ</name>
<protein>
    <recommendedName>
        <fullName evidence="3">Glutamine amidotransferase type-2 domain-containing protein</fullName>
    </recommendedName>
</protein>
<dbReference type="GO" id="GO:0016740">
    <property type="term" value="F:transferase activity"/>
    <property type="evidence" value="ECO:0007669"/>
    <property type="project" value="UniProtKB-KW"/>
</dbReference>
<accession>X0X030</accession>
<dbReference type="InterPro" id="IPR017932">
    <property type="entry name" value="GATase_2_dom"/>
</dbReference>
<comment type="caution">
    <text evidence="4">The sequence shown here is derived from an EMBL/GenBank/DDBJ whole genome shotgun (WGS) entry which is preliminary data.</text>
</comment>
<feature type="non-terminal residue" evidence="4">
    <location>
        <position position="239"/>
    </location>
</feature>
<dbReference type="Gene3D" id="3.60.20.10">
    <property type="entry name" value="Glutamine Phosphoribosylpyrophosphate, subunit 1, domain 1"/>
    <property type="match status" value="1"/>
</dbReference>
<feature type="domain" description="Glutamine amidotransferase type-2" evidence="3">
    <location>
        <begin position="11"/>
        <end position="225"/>
    </location>
</feature>
<evidence type="ECO:0000259" key="3">
    <source>
        <dbReference type="PROSITE" id="PS51278"/>
    </source>
</evidence>
<organism evidence="4">
    <name type="scientific">marine sediment metagenome</name>
    <dbReference type="NCBI Taxonomy" id="412755"/>
    <lineage>
        <taxon>unclassified sequences</taxon>
        <taxon>metagenomes</taxon>
        <taxon>ecological metagenomes</taxon>
    </lineage>
</organism>
<dbReference type="SUPFAM" id="SSF56235">
    <property type="entry name" value="N-terminal nucleophile aminohydrolases (Ntn hydrolases)"/>
    <property type="match status" value="1"/>
</dbReference>
<proteinExistence type="predicted"/>
<dbReference type="Pfam" id="PF13537">
    <property type="entry name" value="GATase_7"/>
    <property type="match status" value="1"/>
</dbReference>
<dbReference type="PROSITE" id="PS51278">
    <property type="entry name" value="GATASE_TYPE_2"/>
    <property type="match status" value="1"/>
</dbReference>
<evidence type="ECO:0000313" key="4">
    <source>
        <dbReference type="EMBL" id="GAG36544.1"/>
    </source>
</evidence>
<dbReference type="InterPro" id="IPR029055">
    <property type="entry name" value="Ntn_hydrolases_N"/>
</dbReference>
<evidence type="ECO:0000256" key="2">
    <source>
        <dbReference type="ARBA" id="ARBA00022962"/>
    </source>
</evidence>
<dbReference type="EMBL" id="BARS01049770">
    <property type="protein sequence ID" value="GAG36544.1"/>
    <property type="molecule type" value="Genomic_DNA"/>
</dbReference>
<keyword evidence="1" id="KW-0808">Transferase</keyword>
<gene>
    <name evidence="4" type="ORF">S01H1_74395</name>
</gene>
<evidence type="ECO:0000256" key="1">
    <source>
        <dbReference type="ARBA" id="ARBA00022679"/>
    </source>
</evidence>
<feature type="non-terminal residue" evidence="4">
    <location>
        <position position="1"/>
    </location>
</feature>
<dbReference type="AlphaFoldDB" id="X0X030"/>
<keyword evidence="2" id="KW-0315">Glutamine amidotransferase</keyword>
<sequence length="239" mass="26414">KQVHEGSYPMSGLFGIVSTGNCSETLFYGTDYHSHMGTEMSGLVVVGNRIQRRIRDIRLTQFKSKFANEYKSMTGRIGIGVISDFDPQPILISTHFGEFAVATMGRILNAEDLVQELHSQGTAFSEISEAGINRTEIVARLIARGKDPVDGIERALERIRGSCSLLLVTQDSLYAARDNLGRSPLVLGRRGGDWGVASESCSFSNLGFRVERDLAPGEILRIEPDSVEKMRNGFEREQI</sequence>
<reference evidence="4" key="1">
    <citation type="journal article" date="2014" name="Front. Microbiol.">
        <title>High frequency of phylogenetically diverse reductive dehalogenase-homologous genes in deep subseafloor sedimentary metagenomes.</title>
        <authorList>
            <person name="Kawai M."/>
            <person name="Futagami T."/>
            <person name="Toyoda A."/>
            <person name="Takaki Y."/>
            <person name="Nishi S."/>
            <person name="Hori S."/>
            <person name="Arai W."/>
            <person name="Tsubouchi T."/>
            <person name="Morono Y."/>
            <person name="Uchiyama I."/>
            <person name="Ito T."/>
            <person name="Fujiyama A."/>
            <person name="Inagaki F."/>
            <person name="Takami H."/>
        </authorList>
    </citation>
    <scope>NUCLEOTIDE SEQUENCE</scope>
    <source>
        <strain evidence="4">Expedition CK06-06</strain>
    </source>
</reference>